<feature type="region of interest" description="Disordered" evidence="1">
    <location>
        <begin position="1"/>
        <end position="38"/>
    </location>
</feature>
<sequence length="227" mass="25457">MERNPTQKNNFGKAVQESDTKNSSNGSSTCIMRERVPTDNGFESERATFMSTLTNEHVLSVDMPKGLSSESVPIVIGKREIGEKSGNKSEPDYDEEDPKQKEKLKLSFRGVKMLGVVDKRAYVENYLLCNACNFRVPTPKKGFSTFLDIASGMIEMKQHFKALHKEEHKALKYIPPLPKELPKSKSKKGRKQSGAVNRPGRPKSNKANEQSENLGQKGGRRKKSVKE</sequence>
<feature type="region of interest" description="Disordered" evidence="1">
    <location>
        <begin position="78"/>
        <end position="100"/>
    </location>
</feature>
<feature type="region of interest" description="Disordered" evidence="1">
    <location>
        <begin position="171"/>
        <end position="227"/>
    </location>
</feature>
<proteinExistence type="predicted"/>
<keyword evidence="3" id="KW-1185">Reference proteome</keyword>
<evidence type="ECO:0000256" key="1">
    <source>
        <dbReference type="SAM" id="MobiDB-lite"/>
    </source>
</evidence>
<feature type="compositionally biased region" description="Basic and acidic residues" evidence="1">
    <location>
        <begin position="78"/>
        <end position="91"/>
    </location>
</feature>
<evidence type="ECO:0000313" key="2">
    <source>
        <dbReference type="EMBL" id="CAL8119864.1"/>
    </source>
</evidence>
<accession>A0ABP1R5D2</accession>
<organism evidence="2 3">
    <name type="scientific">Orchesella dallaii</name>
    <dbReference type="NCBI Taxonomy" id="48710"/>
    <lineage>
        <taxon>Eukaryota</taxon>
        <taxon>Metazoa</taxon>
        <taxon>Ecdysozoa</taxon>
        <taxon>Arthropoda</taxon>
        <taxon>Hexapoda</taxon>
        <taxon>Collembola</taxon>
        <taxon>Entomobryomorpha</taxon>
        <taxon>Entomobryoidea</taxon>
        <taxon>Orchesellidae</taxon>
        <taxon>Orchesellinae</taxon>
        <taxon>Orchesella</taxon>
    </lineage>
</organism>
<evidence type="ECO:0000313" key="3">
    <source>
        <dbReference type="Proteomes" id="UP001642540"/>
    </source>
</evidence>
<feature type="compositionally biased region" description="Polar residues" evidence="1">
    <location>
        <begin position="21"/>
        <end position="30"/>
    </location>
</feature>
<feature type="compositionally biased region" description="Polar residues" evidence="1">
    <location>
        <begin position="1"/>
        <end position="10"/>
    </location>
</feature>
<feature type="compositionally biased region" description="Basic residues" evidence="1">
    <location>
        <begin position="218"/>
        <end position="227"/>
    </location>
</feature>
<protein>
    <submittedName>
        <fullName evidence="2">Uncharacterized protein</fullName>
    </submittedName>
</protein>
<reference evidence="2 3" key="1">
    <citation type="submission" date="2024-08" db="EMBL/GenBank/DDBJ databases">
        <authorList>
            <person name="Cucini C."/>
            <person name="Frati F."/>
        </authorList>
    </citation>
    <scope>NUCLEOTIDE SEQUENCE [LARGE SCALE GENOMIC DNA]</scope>
</reference>
<gene>
    <name evidence="2" type="ORF">ODALV1_LOCUS18750</name>
</gene>
<feature type="compositionally biased region" description="Polar residues" evidence="1">
    <location>
        <begin position="205"/>
        <end position="214"/>
    </location>
</feature>
<dbReference type="Proteomes" id="UP001642540">
    <property type="component" value="Unassembled WGS sequence"/>
</dbReference>
<dbReference type="EMBL" id="CAXLJM020000061">
    <property type="protein sequence ID" value="CAL8119864.1"/>
    <property type="molecule type" value="Genomic_DNA"/>
</dbReference>
<name>A0ABP1R5D2_9HEXA</name>
<comment type="caution">
    <text evidence="2">The sequence shown here is derived from an EMBL/GenBank/DDBJ whole genome shotgun (WGS) entry which is preliminary data.</text>
</comment>